<protein>
    <submittedName>
        <fullName evidence="1">Uncharacterized protein</fullName>
    </submittedName>
</protein>
<accession>A0A0F9T777</accession>
<proteinExistence type="predicted"/>
<dbReference type="AlphaFoldDB" id="A0A0F9T777"/>
<evidence type="ECO:0000313" key="1">
    <source>
        <dbReference type="EMBL" id="KKN70777.1"/>
    </source>
</evidence>
<dbReference type="EMBL" id="LAZR01000397">
    <property type="protein sequence ID" value="KKN70777.1"/>
    <property type="molecule type" value="Genomic_DNA"/>
</dbReference>
<sequence>MKKPSEEIKLGRFVRDSVTGFEGTATARVFTIAGLTRYQVEAPAVDGKVGLTEWFSEERLIVKGVSGLPGEEG</sequence>
<gene>
    <name evidence="1" type="ORF">LCGC14_0427720</name>
</gene>
<comment type="caution">
    <text evidence="1">The sequence shown here is derived from an EMBL/GenBank/DDBJ whole genome shotgun (WGS) entry which is preliminary data.</text>
</comment>
<reference evidence="1" key="1">
    <citation type="journal article" date="2015" name="Nature">
        <title>Complex archaea that bridge the gap between prokaryotes and eukaryotes.</title>
        <authorList>
            <person name="Spang A."/>
            <person name="Saw J.H."/>
            <person name="Jorgensen S.L."/>
            <person name="Zaremba-Niedzwiedzka K."/>
            <person name="Martijn J."/>
            <person name="Lind A.E."/>
            <person name="van Eijk R."/>
            <person name="Schleper C."/>
            <person name="Guy L."/>
            <person name="Ettema T.J."/>
        </authorList>
    </citation>
    <scope>NUCLEOTIDE SEQUENCE</scope>
</reference>
<name>A0A0F9T777_9ZZZZ</name>
<organism evidence="1">
    <name type="scientific">marine sediment metagenome</name>
    <dbReference type="NCBI Taxonomy" id="412755"/>
    <lineage>
        <taxon>unclassified sequences</taxon>
        <taxon>metagenomes</taxon>
        <taxon>ecological metagenomes</taxon>
    </lineage>
</organism>